<dbReference type="InterPro" id="IPR038678">
    <property type="entry name" value="Spondin_N_sf"/>
</dbReference>
<dbReference type="InterPro" id="IPR006311">
    <property type="entry name" value="TAT_signal"/>
</dbReference>
<dbReference type="Gene3D" id="2.60.40.2130">
    <property type="entry name" value="F-spondin domain"/>
    <property type="match status" value="1"/>
</dbReference>
<proteinExistence type="predicted"/>
<evidence type="ECO:0000313" key="3">
    <source>
        <dbReference type="EMBL" id="MFC7097281.1"/>
    </source>
</evidence>
<comment type="caution">
    <text evidence="3">The sequence shown here is derived from an EMBL/GenBank/DDBJ whole genome shotgun (WGS) entry which is preliminary data.</text>
</comment>
<dbReference type="NCBIfam" id="NF038123">
    <property type="entry name" value="NF038123_dom"/>
    <property type="match status" value="1"/>
</dbReference>
<reference evidence="3 4" key="1">
    <citation type="journal article" date="2019" name="Int. J. Syst. Evol. Microbiol.">
        <title>The Global Catalogue of Microorganisms (GCM) 10K type strain sequencing project: providing services to taxonomists for standard genome sequencing and annotation.</title>
        <authorList>
            <consortium name="The Broad Institute Genomics Platform"/>
            <consortium name="The Broad Institute Genome Sequencing Center for Infectious Disease"/>
            <person name="Wu L."/>
            <person name="Ma J."/>
        </authorList>
    </citation>
    <scope>NUCLEOTIDE SEQUENCE [LARGE SCALE GENOMIC DNA]</scope>
    <source>
        <strain evidence="3 4">DT55</strain>
    </source>
</reference>
<dbReference type="Proteomes" id="UP001596388">
    <property type="component" value="Unassembled WGS sequence"/>
</dbReference>
<name>A0ABD5WY44_9EURY</name>
<dbReference type="Pfam" id="PF06468">
    <property type="entry name" value="Spond_N"/>
    <property type="match status" value="1"/>
</dbReference>
<evidence type="ECO:0000256" key="1">
    <source>
        <dbReference type="SAM" id="MobiDB-lite"/>
    </source>
</evidence>
<dbReference type="AlphaFoldDB" id="A0ABD5WY44"/>
<accession>A0ABD5WY44</accession>
<sequence length="265" mass="27453">MTDDHTLWLTRRRALAAGGAAGALALGGAGLAWAQEDDEDDEDDENGNGGGARTYRVTVANLTPGQPFTPPAVALHRPSAEVFSVGEPANEAVQQLAENGNLDPLLALIGETNAIRTATVGGSPLVPAGDPGETDLPYYTSLELSADASATHLTFLSMLVATNDGIVGLDTVELPTAVNASETHYANGYDVGTEENTELYEDLVPPAQSLILGGDPDGGTTESNPDLATDDVIRPHPGVSGDGDLDPAVYGWEEPAALVQVERIE</sequence>
<evidence type="ECO:0000259" key="2">
    <source>
        <dbReference type="Pfam" id="PF06468"/>
    </source>
</evidence>
<dbReference type="PROSITE" id="PS51318">
    <property type="entry name" value="TAT"/>
    <property type="match status" value="1"/>
</dbReference>
<feature type="domain" description="Spondin" evidence="2">
    <location>
        <begin position="73"/>
        <end position="195"/>
    </location>
</feature>
<feature type="region of interest" description="Disordered" evidence="1">
    <location>
        <begin position="212"/>
        <end position="231"/>
    </location>
</feature>
<dbReference type="EMBL" id="JBHTAG010000003">
    <property type="protein sequence ID" value="MFC7097281.1"/>
    <property type="molecule type" value="Genomic_DNA"/>
</dbReference>
<evidence type="ECO:0000313" key="4">
    <source>
        <dbReference type="Proteomes" id="UP001596388"/>
    </source>
</evidence>
<organism evidence="3 4">
    <name type="scientific">Halobaculum marinum</name>
    <dbReference type="NCBI Taxonomy" id="3031996"/>
    <lineage>
        <taxon>Archaea</taxon>
        <taxon>Methanobacteriati</taxon>
        <taxon>Methanobacteriota</taxon>
        <taxon>Stenosarchaea group</taxon>
        <taxon>Halobacteria</taxon>
        <taxon>Halobacteriales</taxon>
        <taxon>Haloferacaceae</taxon>
        <taxon>Halobaculum</taxon>
    </lineage>
</organism>
<dbReference type="InterPro" id="IPR009465">
    <property type="entry name" value="Spondin_N"/>
</dbReference>
<gene>
    <name evidence="3" type="ORF">ACFQKD_08190</name>
</gene>
<dbReference type="GeneID" id="79268811"/>
<dbReference type="RefSeq" id="WP_276238241.1">
    <property type="nucleotide sequence ID" value="NZ_CP119989.1"/>
</dbReference>
<protein>
    <submittedName>
        <fullName evidence="3">Spondin domain-containing protein</fullName>
    </submittedName>
</protein>
<keyword evidence="4" id="KW-1185">Reference proteome</keyword>